<dbReference type="GeneID" id="31011093"/>
<sequence length="290" mass="31324">MPPLPSAAAATITTTTIVIPLLVSAALSALVALLAVFVPLADRWFQRRQIAADREATAAERRALPSNFPPFLTKRISAAVKDEDEAAYKTTCAQAKPWLRTNFPKERGVLRLHMGGDQARQDGSKSGQGKGKEKILQRSASRANLSESSSGGELAALRKRVKVNVRKICRGDDTKCVSRRSFGTFLPPPPSPPPPPPPPPRRPDGPGFKIPDPGFGSGASLNGDLSSLTTTNAEQVRRRIDRDTLRAQDVDTQQYGSAAIVDQVNFANKLGPNPRSLKKGCMVPWLLSFL</sequence>
<gene>
    <name evidence="3" type="ORF">BKCO1_13000114</name>
</gene>
<comment type="caution">
    <text evidence="3">The sequence shown here is derived from an EMBL/GenBank/DDBJ whole genome shotgun (WGS) entry which is preliminary data.</text>
</comment>
<feature type="region of interest" description="Disordered" evidence="1">
    <location>
        <begin position="114"/>
        <end position="153"/>
    </location>
</feature>
<evidence type="ECO:0000256" key="2">
    <source>
        <dbReference type="SAM" id="Phobius"/>
    </source>
</evidence>
<feature type="compositionally biased region" description="Pro residues" evidence="1">
    <location>
        <begin position="186"/>
        <end position="200"/>
    </location>
</feature>
<dbReference type="RefSeq" id="XP_020132358.1">
    <property type="nucleotide sequence ID" value="XM_020270834.1"/>
</dbReference>
<dbReference type="Proteomes" id="UP000183809">
    <property type="component" value="Unassembled WGS sequence"/>
</dbReference>
<accession>A0A1J9R7B7</accession>
<dbReference type="AlphaFoldDB" id="A0A1J9R7B7"/>
<organism evidence="3 4">
    <name type="scientific">Diplodia corticola</name>
    <dbReference type="NCBI Taxonomy" id="236234"/>
    <lineage>
        <taxon>Eukaryota</taxon>
        <taxon>Fungi</taxon>
        <taxon>Dikarya</taxon>
        <taxon>Ascomycota</taxon>
        <taxon>Pezizomycotina</taxon>
        <taxon>Dothideomycetes</taxon>
        <taxon>Dothideomycetes incertae sedis</taxon>
        <taxon>Botryosphaeriales</taxon>
        <taxon>Botryosphaeriaceae</taxon>
        <taxon>Diplodia</taxon>
    </lineage>
</organism>
<feature type="compositionally biased region" description="Polar residues" evidence="1">
    <location>
        <begin position="219"/>
        <end position="234"/>
    </location>
</feature>
<evidence type="ECO:0000256" key="1">
    <source>
        <dbReference type="SAM" id="MobiDB-lite"/>
    </source>
</evidence>
<keyword evidence="2" id="KW-0812">Transmembrane</keyword>
<keyword evidence="2" id="KW-0472">Membrane</keyword>
<keyword evidence="2" id="KW-1133">Transmembrane helix</keyword>
<reference evidence="3 4" key="1">
    <citation type="submission" date="2016-10" db="EMBL/GenBank/DDBJ databases">
        <title>Proteomics and genomics reveal pathogen-plant mechanisms compatible with a hemibiotrophic lifestyle of Diplodia corticola.</title>
        <authorList>
            <person name="Fernandes I."/>
            <person name="De Jonge R."/>
            <person name="Van De Peer Y."/>
            <person name="Devreese B."/>
            <person name="Alves A."/>
            <person name="Esteves A.C."/>
        </authorList>
    </citation>
    <scope>NUCLEOTIDE SEQUENCE [LARGE SCALE GENOMIC DNA]</scope>
    <source>
        <strain evidence="3 4">CBS 112549</strain>
    </source>
</reference>
<feature type="region of interest" description="Disordered" evidence="1">
    <location>
        <begin position="179"/>
        <end position="234"/>
    </location>
</feature>
<feature type="transmembrane region" description="Helical" evidence="2">
    <location>
        <begin position="12"/>
        <end position="38"/>
    </location>
</feature>
<evidence type="ECO:0000313" key="4">
    <source>
        <dbReference type="Proteomes" id="UP000183809"/>
    </source>
</evidence>
<evidence type="ECO:0000313" key="3">
    <source>
        <dbReference type="EMBL" id="OJD36098.1"/>
    </source>
</evidence>
<feature type="compositionally biased region" description="Low complexity" evidence="1">
    <location>
        <begin position="138"/>
        <end position="150"/>
    </location>
</feature>
<protein>
    <submittedName>
        <fullName evidence="3">Uncharacterized protein</fullName>
    </submittedName>
</protein>
<dbReference type="EMBL" id="MNUE01000013">
    <property type="protein sequence ID" value="OJD36098.1"/>
    <property type="molecule type" value="Genomic_DNA"/>
</dbReference>
<keyword evidence="4" id="KW-1185">Reference proteome</keyword>
<proteinExistence type="predicted"/>
<name>A0A1J9R7B7_9PEZI</name>